<dbReference type="RefSeq" id="WP_089612309.1">
    <property type="nucleotide sequence ID" value="NZ_CP022121.1"/>
</dbReference>
<gene>
    <name evidence="1" type="ORF">NVS47_04300</name>
</gene>
<comment type="caution">
    <text evidence="1">The sequence shown here is derived from an EMBL/GenBank/DDBJ whole genome shotgun (WGS) entry which is preliminary data.</text>
</comment>
<evidence type="ECO:0000313" key="2">
    <source>
        <dbReference type="Proteomes" id="UP001524944"/>
    </source>
</evidence>
<proteinExistence type="predicted"/>
<accession>A0ABT1Y1K3</accession>
<dbReference type="EMBL" id="JANPWE010000002">
    <property type="protein sequence ID" value="MCR6544744.1"/>
    <property type="molecule type" value="Genomic_DNA"/>
</dbReference>
<protein>
    <submittedName>
        <fullName evidence="1">Uncharacterized protein</fullName>
    </submittedName>
</protein>
<name>A0ABT1Y1K3_9FIRM</name>
<sequence length="71" mass="8105">MKSMPKVKSLADLKSLINNHQGALSEGNVRIINEIIREMERSGGVNDNNRDRLKQLMNQLAQKNHVKVPKR</sequence>
<dbReference type="Proteomes" id="UP001524944">
    <property type="component" value="Unassembled WGS sequence"/>
</dbReference>
<keyword evidence="2" id="KW-1185">Reference proteome</keyword>
<reference evidence="1 2" key="1">
    <citation type="submission" date="2022-08" db="EMBL/GenBank/DDBJ databases">
        <title>Proteogenomics of the novel Dehalobacterium formicoaceticum strain EZ94 highlights a key role of methyltransferases during anaerobic dichloromethane degradation.</title>
        <authorList>
            <person name="Wasmund K."/>
        </authorList>
    </citation>
    <scope>NUCLEOTIDE SEQUENCE [LARGE SCALE GENOMIC DNA]</scope>
    <source>
        <strain evidence="1 2">EZ94</strain>
    </source>
</reference>
<organism evidence="1 2">
    <name type="scientific">Dehalobacterium formicoaceticum</name>
    <dbReference type="NCBI Taxonomy" id="51515"/>
    <lineage>
        <taxon>Bacteria</taxon>
        <taxon>Bacillati</taxon>
        <taxon>Bacillota</taxon>
        <taxon>Clostridia</taxon>
        <taxon>Eubacteriales</taxon>
        <taxon>Peptococcaceae</taxon>
        <taxon>Dehalobacterium</taxon>
    </lineage>
</organism>
<evidence type="ECO:0000313" key="1">
    <source>
        <dbReference type="EMBL" id="MCR6544744.1"/>
    </source>
</evidence>